<dbReference type="Pfam" id="PF02574">
    <property type="entry name" value="S-methyl_trans"/>
    <property type="match status" value="1"/>
</dbReference>
<keyword evidence="11" id="KW-1185">Reference proteome</keyword>
<keyword evidence="8" id="KW-0862">Zinc</keyword>
<protein>
    <submittedName>
        <fullName evidence="10">Homocysteine S-methyltransferase</fullName>
    </submittedName>
</protein>
<dbReference type="GO" id="GO:0035999">
    <property type="term" value="P:tetrahydrofolate interconversion"/>
    <property type="evidence" value="ECO:0007669"/>
    <property type="project" value="UniProtKB-UniPathway"/>
</dbReference>
<evidence type="ECO:0000256" key="5">
    <source>
        <dbReference type="ARBA" id="ARBA00022679"/>
    </source>
</evidence>
<evidence type="ECO:0000256" key="3">
    <source>
        <dbReference type="ARBA" id="ARBA00022603"/>
    </source>
</evidence>
<evidence type="ECO:0000259" key="9">
    <source>
        <dbReference type="PROSITE" id="PS50970"/>
    </source>
</evidence>
<keyword evidence="3 8" id="KW-0489">Methyltransferase</keyword>
<evidence type="ECO:0000256" key="1">
    <source>
        <dbReference type="ARBA" id="ARBA00001974"/>
    </source>
</evidence>
<dbReference type="SUPFAM" id="SSF51730">
    <property type="entry name" value="FAD-linked oxidoreductase"/>
    <property type="match status" value="1"/>
</dbReference>
<dbReference type="OrthoDB" id="9803687at2"/>
<keyword evidence="8" id="KW-0479">Metal-binding</keyword>
<comment type="pathway">
    <text evidence="2">One-carbon metabolism; tetrahydrofolate interconversion.</text>
</comment>
<dbReference type="InterPro" id="IPR036589">
    <property type="entry name" value="HCY_dom_sf"/>
</dbReference>
<feature type="binding site" evidence="8">
    <location>
        <position position="295"/>
    </location>
    <ligand>
        <name>Zn(2+)</name>
        <dbReference type="ChEBI" id="CHEBI:29105"/>
    </ligand>
</feature>
<sequence>MAEVLTNEKVSPVGVARLFSGSTVLCDGAMGTMLYARGIFINRCYDELNLSQPEMVREVHSEYLQAGAEVIETNTFGANRFRLEHFGFGDKVREINVAGVKLARQCVEQIREKQASEAFVAGSIGPLGVRLEPLGKVGLDEAREAFAEQISAMVEGGPGVGVDLLVIETLTSLVEAEQAIRAARSVAPEVPVIVMMTVDEDGNCLDGASAETAATKLTAWGADAIGCNCSAGPATVLSVIERMRPLTMLPLAAMPNAGIPRAVEGRTIYLTSPEYMASFTRKLVKAGASFVGGCCGTTPSYIRAMKSSLRAMDAMETGAQVMEKTSADKTATAEVKNKVAPPPLAQRSKIGSMVARGEFVRLVEIVPPKGIDCSKELDGAAYLHRLGVDAINVPDSPRASARMSAQSLCVQIQQHVGIETVLHYTCRDRNVLSIQSDLLGASSIGLKNILCLTGDPPKLGNYPDATAVFDVDAIGLVNVVRNLNCGLDIGKNSIGGSTGFTIAVAANPGVPDIDQEVRRFAYKVEAGAEYAITQPVFDMRVLEEFLKRIEGFRIPVIAGIWPLTSLRNAEFMKNDLRVSMPESIMARMAAATSPDAAKAEGVKIAQEMLEEARPMVQGVQVSAPFGKFPAAAQVLGLV</sequence>
<accession>A0A3R9QG99</accession>
<dbReference type="InterPro" id="IPR003726">
    <property type="entry name" value="HCY_dom"/>
</dbReference>
<feature type="binding site" evidence="8">
    <location>
        <position position="229"/>
    </location>
    <ligand>
        <name>Zn(2+)</name>
        <dbReference type="ChEBI" id="CHEBI:29105"/>
    </ligand>
</feature>
<comment type="caution">
    <text evidence="10">The sequence shown here is derived from an EMBL/GenBank/DDBJ whole genome shotgun (WGS) entry which is preliminary data.</text>
</comment>
<dbReference type="RefSeq" id="WP_125484519.1">
    <property type="nucleotide sequence ID" value="NZ_RSDW01000001.1"/>
</dbReference>
<feature type="binding site" evidence="8">
    <location>
        <position position="294"/>
    </location>
    <ligand>
        <name>Zn(2+)</name>
        <dbReference type="ChEBI" id="CHEBI:29105"/>
    </ligand>
</feature>
<name>A0A3R9QG99_9BACT</name>
<dbReference type="InterPro" id="IPR003171">
    <property type="entry name" value="Mehydrof_redctse-like"/>
</dbReference>
<dbReference type="GO" id="GO:0004489">
    <property type="term" value="F:methylenetetrahydrofolate reductase [NAD(P)H] activity"/>
    <property type="evidence" value="ECO:0007669"/>
    <property type="project" value="InterPro"/>
</dbReference>
<gene>
    <name evidence="10" type="ORF">EDE15_1329</name>
</gene>
<dbReference type="Gene3D" id="3.20.20.220">
    <property type="match status" value="1"/>
</dbReference>
<dbReference type="PANTHER" id="PTHR45833:SF2">
    <property type="entry name" value="BIFUNCTIONAL HOMOCYSTEINE S-METHYLTRANSFERASE_5,10-METHYLENETETRAHYDROFOLATE REDUCTASE"/>
    <property type="match status" value="1"/>
</dbReference>
<dbReference type="PROSITE" id="PS50970">
    <property type="entry name" value="HCY"/>
    <property type="match status" value="1"/>
</dbReference>
<proteinExistence type="predicted"/>
<dbReference type="CDD" id="cd00537">
    <property type="entry name" value="MTHFR"/>
    <property type="match status" value="1"/>
</dbReference>
<keyword evidence="5 8" id="KW-0808">Transferase</keyword>
<keyword evidence="4" id="KW-0285">Flavoprotein</keyword>
<evidence type="ECO:0000313" key="11">
    <source>
        <dbReference type="Proteomes" id="UP000269669"/>
    </source>
</evidence>
<dbReference type="Gene3D" id="3.20.20.330">
    <property type="entry name" value="Homocysteine-binding-like domain"/>
    <property type="match status" value="1"/>
</dbReference>
<dbReference type="Proteomes" id="UP000269669">
    <property type="component" value="Unassembled WGS sequence"/>
</dbReference>
<comment type="cofactor">
    <cofactor evidence="8">
        <name>Zn(2+)</name>
        <dbReference type="ChEBI" id="CHEBI:29105"/>
    </cofactor>
</comment>
<dbReference type="InterPro" id="IPR029041">
    <property type="entry name" value="FAD-linked_oxidoreductase-like"/>
</dbReference>
<evidence type="ECO:0000256" key="2">
    <source>
        <dbReference type="ARBA" id="ARBA00004777"/>
    </source>
</evidence>
<evidence type="ECO:0000256" key="7">
    <source>
        <dbReference type="ARBA" id="ARBA00023002"/>
    </source>
</evidence>
<evidence type="ECO:0000256" key="8">
    <source>
        <dbReference type="PROSITE-ProRule" id="PRU00333"/>
    </source>
</evidence>
<keyword evidence="7" id="KW-0560">Oxidoreductase</keyword>
<dbReference type="GO" id="GO:0005829">
    <property type="term" value="C:cytosol"/>
    <property type="evidence" value="ECO:0007669"/>
    <property type="project" value="TreeGrafter"/>
</dbReference>
<keyword evidence="6" id="KW-0274">FAD</keyword>
<comment type="cofactor">
    <cofactor evidence="1">
        <name>FAD</name>
        <dbReference type="ChEBI" id="CHEBI:57692"/>
    </cofactor>
</comment>
<dbReference type="GO" id="GO:0008705">
    <property type="term" value="F:methionine synthase activity"/>
    <property type="evidence" value="ECO:0007669"/>
    <property type="project" value="TreeGrafter"/>
</dbReference>
<reference evidence="10 11" key="1">
    <citation type="submission" date="2018-12" db="EMBL/GenBank/DDBJ databases">
        <title>Sequencing of bacterial isolates from soil warming experiment in Harvard Forest, Massachusetts, USA.</title>
        <authorList>
            <person name="Deangelis K."/>
        </authorList>
    </citation>
    <scope>NUCLEOTIDE SEQUENCE [LARGE SCALE GENOMIC DNA]</scope>
    <source>
        <strain evidence="10 11">EB153</strain>
    </source>
</reference>
<evidence type="ECO:0000313" key="10">
    <source>
        <dbReference type="EMBL" id="RSL15824.1"/>
    </source>
</evidence>
<feature type="domain" description="Hcy-binding" evidence="9">
    <location>
        <begin position="12"/>
        <end position="309"/>
    </location>
</feature>
<evidence type="ECO:0000256" key="4">
    <source>
        <dbReference type="ARBA" id="ARBA00022630"/>
    </source>
</evidence>
<dbReference type="InterPro" id="IPR050554">
    <property type="entry name" value="Met_Synthase/Corrinoid"/>
</dbReference>
<dbReference type="Pfam" id="PF02219">
    <property type="entry name" value="MTHFR"/>
    <property type="match status" value="1"/>
</dbReference>
<organism evidence="10 11">
    <name type="scientific">Edaphobacter aggregans</name>
    <dbReference type="NCBI Taxonomy" id="570835"/>
    <lineage>
        <taxon>Bacteria</taxon>
        <taxon>Pseudomonadati</taxon>
        <taxon>Acidobacteriota</taxon>
        <taxon>Terriglobia</taxon>
        <taxon>Terriglobales</taxon>
        <taxon>Acidobacteriaceae</taxon>
        <taxon>Edaphobacter</taxon>
    </lineage>
</organism>
<dbReference type="UniPathway" id="UPA00193"/>
<dbReference type="EMBL" id="RSDW01000001">
    <property type="protein sequence ID" value="RSL15824.1"/>
    <property type="molecule type" value="Genomic_DNA"/>
</dbReference>
<dbReference type="GO" id="GO:0032259">
    <property type="term" value="P:methylation"/>
    <property type="evidence" value="ECO:0007669"/>
    <property type="project" value="UniProtKB-KW"/>
</dbReference>
<dbReference type="SUPFAM" id="SSF82282">
    <property type="entry name" value="Homocysteine S-methyltransferase"/>
    <property type="match status" value="1"/>
</dbReference>
<dbReference type="AlphaFoldDB" id="A0A3R9QG99"/>
<dbReference type="GO" id="GO:0046872">
    <property type="term" value="F:metal ion binding"/>
    <property type="evidence" value="ECO:0007669"/>
    <property type="project" value="UniProtKB-KW"/>
</dbReference>
<evidence type="ECO:0000256" key="6">
    <source>
        <dbReference type="ARBA" id="ARBA00022827"/>
    </source>
</evidence>
<dbReference type="PANTHER" id="PTHR45833">
    <property type="entry name" value="METHIONINE SYNTHASE"/>
    <property type="match status" value="1"/>
</dbReference>
<dbReference type="NCBIfam" id="NF006396">
    <property type="entry name" value="PRK08645.1"/>
    <property type="match status" value="1"/>
</dbReference>